<comment type="similarity">
    <text evidence="2">Belongs to the eukaryotic ribosomal protein P1/P2 family.</text>
</comment>
<protein>
    <recommendedName>
        <fullName evidence="5">Large ribosomal subunit protein P2</fullName>
    </recommendedName>
    <alternativeName>
        <fullName evidence="6">60S acidic ribosomal protein P2</fullName>
    </alternativeName>
</protein>
<dbReference type="Gene3D" id="1.10.10.1410">
    <property type="match status" value="1"/>
</dbReference>
<dbReference type="InterPro" id="IPR027534">
    <property type="entry name" value="Ribosomal_P1/P2"/>
</dbReference>
<accession>A0AAV7JLF6</accession>
<evidence type="ECO:0000256" key="5">
    <source>
        <dbReference type="ARBA" id="ARBA00035301"/>
    </source>
</evidence>
<comment type="function">
    <text evidence="1">Plays an important role in the elongation step of protein synthesis.</text>
</comment>
<dbReference type="InterPro" id="IPR044076">
    <property type="entry name" value="Ribosomal_P2"/>
</dbReference>
<evidence type="ECO:0000256" key="6">
    <source>
        <dbReference type="ARBA" id="ARBA00035443"/>
    </source>
</evidence>
<dbReference type="Pfam" id="PF00428">
    <property type="entry name" value="Ribosomal_60s"/>
    <property type="match status" value="1"/>
</dbReference>
<dbReference type="AlphaFoldDB" id="A0AAV7JLF6"/>
<keyword evidence="3 8" id="KW-0689">Ribosomal protein</keyword>
<evidence type="ECO:0000256" key="4">
    <source>
        <dbReference type="ARBA" id="ARBA00023274"/>
    </source>
</evidence>
<evidence type="ECO:0000256" key="2">
    <source>
        <dbReference type="ARBA" id="ARBA00005436"/>
    </source>
</evidence>
<feature type="region of interest" description="Disordered" evidence="7">
    <location>
        <begin position="64"/>
        <end position="111"/>
    </location>
</feature>
<evidence type="ECO:0000256" key="7">
    <source>
        <dbReference type="SAM" id="MobiDB-lite"/>
    </source>
</evidence>
<dbReference type="PANTHER" id="PTHR21141:SF5">
    <property type="entry name" value="LARGE RIBOSOMAL SUBUNIT PROTEIN P2"/>
    <property type="match status" value="1"/>
</dbReference>
<evidence type="ECO:0000256" key="1">
    <source>
        <dbReference type="ARBA" id="ARBA00003362"/>
    </source>
</evidence>
<dbReference type="PANTHER" id="PTHR21141">
    <property type="entry name" value="60S ACIDIC RIBOSOMAL PROTEIN FAMILY MEMBER"/>
    <property type="match status" value="1"/>
</dbReference>
<keyword evidence="9" id="KW-1185">Reference proteome</keyword>
<keyword evidence="4" id="KW-0687">Ribonucleoprotein</keyword>
<dbReference type="Proteomes" id="UP001165289">
    <property type="component" value="Unassembled WGS sequence"/>
</dbReference>
<reference evidence="8 9" key="1">
    <citation type="journal article" date="2023" name="BMC Biol.">
        <title>The compact genome of the sponge Oopsacas minuta (Hexactinellida) is lacking key metazoan core genes.</title>
        <authorList>
            <person name="Santini S."/>
            <person name="Schenkelaars Q."/>
            <person name="Jourda C."/>
            <person name="Duchesne M."/>
            <person name="Belahbib H."/>
            <person name="Rocher C."/>
            <person name="Selva M."/>
            <person name="Riesgo A."/>
            <person name="Vervoort M."/>
            <person name="Leys S.P."/>
            <person name="Kodjabachian L."/>
            <person name="Le Bivic A."/>
            <person name="Borchiellini C."/>
            <person name="Claverie J.M."/>
            <person name="Renard E."/>
        </authorList>
    </citation>
    <scope>NUCLEOTIDE SEQUENCE [LARGE SCALE GENOMIC DNA]</scope>
    <source>
        <strain evidence="8">SPO-2</strain>
    </source>
</reference>
<gene>
    <name evidence="8" type="ORF">LOD99_6689</name>
</gene>
<proteinExistence type="inferred from homology"/>
<comment type="caution">
    <text evidence="8">The sequence shown here is derived from an EMBL/GenBank/DDBJ whole genome shotgun (WGS) entry which is preliminary data.</text>
</comment>
<organism evidence="8 9">
    <name type="scientific">Oopsacas minuta</name>
    <dbReference type="NCBI Taxonomy" id="111878"/>
    <lineage>
        <taxon>Eukaryota</taxon>
        <taxon>Metazoa</taxon>
        <taxon>Porifera</taxon>
        <taxon>Hexactinellida</taxon>
        <taxon>Hexasterophora</taxon>
        <taxon>Lyssacinosida</taxon>
        <taxon>Leucopsacidae</taxon>
        <taxon>Oopsacas</taxon>
    </lineage>
</organism>
<feature type="compositionally biased region" description="Gly residues" evidence="7">
    <location>
        <begin position="102"/>
        <end position="111"/>
    </location>
</feature>
<dbReference type="FunFam" id="1.10.10.1410:FF:000002">
    <property type="entry name" value="60S acidic ribosomal protein P2"/>
    <property type="match status" value="1"/>
</dbReference>
<name>A0AAV7JLF6_9METZ</name>
<dbReference type="HAMAP" id="MF_01478">
    <property type="entry name" value="Ribosomal_L12_arch"/>
    <property type="match status" value="1"/>
</dbReference>
<evidence type="ECO:0000313" key="9">
    <source>
        <dbReference type="Proteomes" id="UP001165289"/>
    </source>
</evidence>
<dbReference type="EMBL" id="JAKMXF010000320">
    <property type="protein sequence ID" value="KAI6649523.1"/>
    <property type="molecule type" value="Genomic_DNA"/>
</dbReference>
<evidence type="ECO:0000256" key="3">
    <source>
        <dbReference type="ARBA" id="ARBA00022980"/>
    </source>
</evidence>
<dbReference type="CDD" id="cd05833">
    <property type="entry name" value="Ribosomal_P2"/>
    <property type="match status" value="1"/>
</dbReference>
<dbReference type="GO" id="GO:0022625">
    <property type="term" value="C:cytosolic large ribosomal subunit"/>
    <property type="evidence" value="ECO:0007669"/>
    <property type="project" value="InterPro"/>
</dbReference>
<evidence type="ECO:0000313" key="8">
    <source>
        <dbReference type="EMBL" id="KAI6649523.1"/>
    </source>
</evidence>
<dbReference type="InterPro" id="IPR038716">
    <property type="entry name" value="P1/P2_N_sf"/>
</dbReference>
<sequence length="111" mass="11423">MRYVAAYLLLVLGGKSSPTVSDIEKLLASVGVNVDQSKANYVVNQLKGKSLEAVMAEGSSKLGSMSAAAGVSGPAEAVTTSDSKLEAKEEAKEDTDDSDGDMGFGLFGEDD</sequence>
<dbReference type="GO" id="GO:0003735">
    <property type="term" value="F:structural constituent of ribosome"/>
    <property type="evidence" value="ECO:0007669"/>
    <property type="project" value="InterPro"/>
</dbReference>
<dbReference type="GO" id="GO:0002182">
    <property type="term" value="P:cytoplasmic translational elongation"/>
    <property type="evidence" value="ECO:0007669"/>
    <property type="project" value="InterPro"/>
</dbReference>